<dbReference type="Gene3D" id="2.170.130.10">
    <property type="entry name" value="TonB-dependent receptor, plug domain"/>
    <property type="match status" value="1"/>
</dbReference>
<dbReference type="Proteomes" id="UP000521017">
    <property type="component" value="Unassembled WGS sequence"/>
</dbReference>
<reference evidence="9 10" key="1">
    <citation type="submission" date="2020-08" db="EMBL/GenBank/DDBJ databases">
        <title>Genomic Encyclopedia of Type Strains, Phase IV (KMG-V): Genome sequencing to study the core and pangenomes of soil and plant-associated prokaryotes.</title>
        <authorList>
            <person name="Whitman W."/>
        </authorList>
    </citation>
    <scope>NUCLEOTIDE SEQUENCE [LARGE SCALE GENOMIC DNA]</scope>
    <source>
        <strain evidence="9 10">M2T3</strain>
    </source>
</reference>
<dbReference type="InterPro" id="IPR036942">
    <property type="entry name" value="Beta-barrel_TonB_sf"/>
</dbReference>
<dbReference type="InterPro" id="IPR023996">
    <property type="entry name" value="TonB-dep_OMP_SusC/RagA"/>
</dbReference>
<keyword evidence="5 7" id="KW-0472">Membrane</keyword>
<evidence type="ECO:0000256" key="6">
    <source>
        <dbReference type="ARBA" id="ARBA00023237"/>
    </source>
</evidence>
<dbReference type="EMBL" id="JACHCC010000007">
    <property type="protein sequence ID" value="MBB6500708.1"/>
    <property type="molecule type" value="Genomic_DNA"/>
</dbReference>
<comment type="caution">
    <text evidence="9">The sequence shown here is derived from an EMBL/GenBank/DDBJ whole genome shotgun (WGS) entry which is preliminary data.</text>
</comment>
<dbReference type="InterPro" id="IPR012910">
    <property type="entry name" value="Plug_dom"/>
</dbReference>
<dbReference type="NCBIfam" id="TIGR04057">
    <property type="entry name" value="SusC_RagA_signa"/>
    <property type="match status" value="1"/>
</dbReference>
<dbReference type="AlphaFoldDB" id="A0A7X0J4H8"/>
<comment type="similarity">
    <text evidence="7">Belongs to the TonB-dependent receptor family.</text>
</comment>
<evidence type="ECO:0000259" key="8">
    <source>
        <dbReference type="Pfam" id="PF07715"/>
    </source>
</evidence>
<accession>A0A7X0J4H8</accession>
<keyword evidence="6 7" id="KW-0998">Cell outer membrane</keyword>
<evidence type="ECO:0000256" key="7">
    <source>
        <dbReference type="PROSITE-ProRule" id="PRU01360"/>
    </source>
</evidence>
<dbReference type="InterPro" id="IPR039426">
    <property type="entry name" value="TonB-dep_rcpt-like"/>
</dbReference>
<dbReference type="RefSeq" id="WP_221450907.1">
    <property type="nucleotide sequence ID" value="NZ_JACHCC010000007.1"/>
</dbReference>
<evidence type="ECO:0000256" key="3">
    <source>
        <dbReference type="ARBA" id="ARBA00022452"/>
    </source>
</evidence>
<sequence length="996" mass="110723">MKRRNHAQITYPCGFILIIYLIILTVRPAQAMSLNELLVMPPQTITGTVKDQQGKPLPGVSVKVENTKNGTITDAEGRFKLSNVPPGATLVVTYIGYAGQHIKADQEKIDIILQENVSELNQIVVVGYGTQKKSDVTGSISSVPKERLQNLPVTNVLQAMQGSVAGVNISSSSNAPGKSPDFYIRGLHSITASNSPLIVLDGIPFSGSYNDINSTDIQSIDVLKDASATAIYGTRGSNGVVLITTKRGKTGKPVVAYSTWFGLENMTSAMQPMNGAQYAQKNLDYTAQTNKASAPVPNQYEKDNYDKGIETDWLKQISQQGFIQNHELNISGGTEDVKYYVSGNYTKEKGVLKGYQYNRVSVRSNLDAKITSWLTAGTNLFFTNNDQGGGKVNLYMATVMSPYGHLYNAQGDYEIYPMNPEQLYTNPLLGLYQPTLNLTRTLSGNAYAEIKPEFIKGFKYRLNTAYTYKPDRTGDYTGRKTGDLLGTATLANEEAKNWLIENIFGYQRAFGKHNIDVTGLYSAQKNDDFRSTINANTFINDMLDFNNIGAGQKQTTTSNYYASTLVSQMLRINYAYDSRYLLTLTARRDGYSGFGSDNKYGTFPSVALGWNIANEAFLKDSKLINSLKLRLSYGVSGNQGVSPYNTLSTLATTPYIYDGVTTIGVTPSRIGNQNLKWESTKGFNAAVDFSILSNRISGSLETYFTNTYDLLLSRKIPNITGYTSILDNVGKTANKGFEASITSRNIERKDFSWQTNFNFSLNRNKVVSLYGDGKDDIVNNLFIGKSLQGVYDYKLIGVWQKGDDFSVDPSAKPGDLKFQDLNGDGKINSQDRTYLGPRLPSYIAGLTNTFKYKRLSLSVFIQTVQGVLKPNTIYDYRDQLGRINLPASYTYWTPENKSNTSPSLAYTNSRQYTYPVDGSFTRIKDATLSYDFPVEKLNRLKINNLRVYVSGRNLATFSKWLGWDPESDPYKYYDNQASTFYPQVRTFVMGINIGLQ</sequence>
<evidence type="ECO:0000256" key="2">
    <source>
        <dbReference type="ARBA" id="ARBA00022448"/>
    </source>
</evidence>
<keyword evidence="2 7" id="KW-0813">Transport</keyword>
<keyword evidence="3 7" id="KW-1134">Transmembrane beta strand</keyword>
<dbReference type="NCBIfam" id="TIGR04056">
    <property type="entry name" value="OMP_RagA_SusC"/>
    <property type="match status" value="1"/>
</dbReference>
<gene>
    <name evidence="9" type="ORF">HDF25_002867</name>
</gene>
<evidence type="ECO:0000256" key="5">
    <source>
        <dbReference type="ARBA" id="ARBA00023136"/>
    </source>
</evidence>
<dbReference type="Pfam" id="PF13715">
    <property type="entry name" value="CarbopepD_reg_2"/>
    <property type="match status" value="1"/>
</dbReference>
<keyword evidence="4 7" id="KW-0812">Transmembrane</keyword>
<feature type="domain" description="TonB-dependent receptor plug" evidence="8">
    <location>
        <begin position="132"/>
        <end position="240"/>
    </location>
</feature>
<dbReference type="SUPFAM" id="SSF49464">
    <property type="entry name" value="Carboxypeptidase regulatory domain-like"/>
    <property type="match status" value="1"/>
</dbReference>
<name>A0A7X0J4H8_9SPHI</name>
<dbReference type="Gene3D" id="2.40.170.20">
    <property type="entry name" value="TonB-dependent receptor, beta-barrel domain"/>
    <property type="match status" value="1"/>
</dbReference>
<dbReference type="Pfam" id="PF07715">
    <property type="entry name" value="Plug"/>
    <property type="match status" value="1"/>
</dbReference>
<evidence type="ECO:0000256" key="4">
    <source>
        <dbReference type="ARBA" id="ARBA00022692"/>
    </source>
</evidence>
<dbReference type="Gene3D" id="2.60.40.1120">
    <property type="entry name" value="Carboxypeptidase-like, regulatory domain"/>
    <property type="match status" value="1"/>
</dbReference>
<dbReference type="InterPro" id="IPR023997">
    <property type="entry name" value="TonB-dep_OMP_SusC/RagA_CS"/>
</dbReference>
<dbReference type="InterPro" id="IPR037066">
    <property type="entry name" value="Plug_dom_sf"/>
</dbReference>
<evidence type="ECO:0000313" key="10">
    <source>
        <dbReference type="Proteomes" id="UP000521017"/>
    </source>
</evidence>
<comment type="subcellular location">
    <subcellularLocation>
        <location evidence="1 7">Cell outer membrane</location>
        <topology evidence="1 7">Multi-pass membrane protein</topology>
    </subcellularLocation>
</comment>
<protein>
    <submittedName>
        <fullName evidence="9">TonB-linked SusC/RagA family outer membrane protein</fullName>
    </submittedName>
</protein>
<evidence type="ECO:0000313" key="9">
    <source>
        <dbReference type="EMBL" id="MBB6500708.1"/>
    </source>
</evidence>
<dbReference type="SUPFAM" id="SSF56935">
    <property type="entry name" value="Porins"/>
    <property type="match status" value="1"/>
</dbReference>
<evidence type="ECO:0000256" key="1">
    <source>
        <dbReference type="ARBA" id="ARBA00004571"/>
    </source>
</evidence>
<dbReference type="InterPro" id="IPR008969">
    <property type="entry name" value="CarboxyPept-like_regulatory"/>
</dbReference>
<dbReference type="FunFam" id="2.170.130.10:FF:000003">
    <property type="entry name" value="SusC/RagA family TonB-linked outer membrane protein"/>
    <property type="match status" value="1"/>
</dbReference>
<dbReference type="PROSITE" id="PS52016">
    <property type="entry name" value="TONB_DEPENDENT_REC_3"/>
    <property type="match status" value="1"/>
</dbReference>
<dbReference type="GO" id="GO:0009279">
    <property type="term" value="C:cell outer membrane"/>
    <property type="evidence" value="ECO:0007669"/>
    <property type="project" value="UniProtKB-SubCell"/>
</dbReference>
<organism evidence="9 10">
    <name type="scientific">Pedobacter cryoconitis</name>
    <dbReference type="NCBI Taxonomy" id="188932"/>
    <lineage>
        <taxon>Bacteria</taxon>
        <taxon>Pseudomonadati</taxon>
        <taxon>Bacteroidota</taxon>
        <taxon>Sphingobacteriia</taxon>
        <taxon>Sphingobacteriales</taxon>
        <taxon>Sphingobacteriaceae</taxon>
        <taxon>Pedobacter</taxon>
    </lineage>
</organism>
<proteinExistence type="inferred from homology"/>